<dbReference type="InterPro" id="IPR003594">
    <property type="entry name" value="HATPase_dom"/>
</dbReference>
<keyword evidence="8" id="KW-1185">Reference proteome</keyword>
<proteinExistence type="predicted"/>
<sequence>MPTFDPLPGPANSSLILVVDDEPKNIQVVGPMLLRQGHEVIAAGSGEEALAKLRSTTPDLVLMDVMMPGMTGFDLCRRLRSQPEWQDIPVIFLSAVTDKSFIMEALAAGAVDYVTKPFHGPELLSRVQVHLNLQSTRKRLAEAIDERNRVLEVVAHDLKNPLGAVRFASSMLQEQSASMDQTHSALVASIGDATDRALEIVGSLLQTRQIEEAKAEMGLTSLCLREYTEEAIKSFLPLGKRKSIAISMESSGERIPVQADRRSLLCSLENLVSNAIKFSPHGTLVRISLQRDAKSGVFLIDDEGPGVAEDERDQLFKKFTRLSSRPTGGEVSTGLGLHIVRELVEAMGGSIRYERGPRGGACFVLRLPLAE</sequence>
<comment type="caution">
    <text evidence="7">The sequence shown here is derived from an EMBL/GenBank/DDBJ whole genome shotgun (WGS) entry which is preliminary data.</text>
</comment>
<dbReference type="PANTHER" id="PTHR43547:SF2">
    <property type="entry name" value="HYBRID SIGNAL TRANSDUCTION HISTIDINE KINASE C"/>
    <property type="match status" value="1"/>
</dbReference>
<feature type="domain" description="Histidine kinase" evidence="5">
    <location>
        <begin position="153"/>
        <end position="371"/>
    </location>
</feature>
<dbReference type="SUPFAM" id="SSF55874">
    <property type="entry name" value="ATPase domain of HSP90 chaperone/DNA topoisomerase II/histidine kinase"/>
    <property type="match status" value="1"/>
</dbReference>
<dbReference type="CDD" id="cd00075">
    <property type="entry name" value="HATPase"/>
    <property type="match status" value="1"/>
</dbReference>
<keyword evidence="3 4" id="KW-0597">Phosphoprotein</keyword>
<evidence type="ECO:0000313" key="8">
    <source>
        <dbReference type="Proteomes" id="UP001165653"/>
    </source>
</evidence>
<dbReference type="InterPro" id="IPR005467">
    <property type="entry name" value="His_kinase_dom"/>
</dbReference>
<dbReference type="InterPro" id="IPR036890">
    <property type="entry name" value="HATPase_C_sf"/>
</dbReference>
<dbReference type="RefSeq" id="WP_264511365.1">
    <property type="nucleotide sequence ID" value="NZ_JAPDDR010000002.1"/>
</dbReference>
<reference evidence="7" key="1">
    <citation type="submission" date="2022-10" db="EMBL/GenBank/DDBJ databases">
        <title>Luteolibacter sp. GHJ8, whole genome shotgun sequencing project.</title>
        <authorList>
            <person name="Zhao G."/>
            <person name="Shen L."/>
        </authorList>
    </citation>
    <scope>NUCLEOTIDE SEQUENCE</scope>
    <source>
        <strain evidence="7">GHJ8</strain>
    </source>
</reference>
<keyword evidence="7" id="KW-0808">Transferase</keyword>
<dbReference type="SMART" id="SM00448">
    <property type="entry name" value="REC"/>
    <property type="match status" value="1"/>
</dbReference>
<dbReference type="SMART" id="SM00387">
    <property type="entry name" value="HATPase_c"/>
    <property type="match status" value="1"/>
</dbReference>
<dbReference type="PANTHER" id="PTHR43547">
    <property type="entry name" value="TWO-COMPONENT HISTIDINE KINASE"/>
    <property type="match status" value="1"/>
</dbReference>
<evidence type="ECO:0000256" key="2">
    <source>
        <dbReference type="ARBA" id="ARBA00012438"/>
    </source>
</evidence>
<dbReference type="InterPro" id="IPR001789">
    <property type="entry name" value="Sig_transdc_resp-reg_receiver"/>
</dbReference>
<dbReference type="EC" id="2.7.13.3" evidence="2"/>
<dbReference type="CDD" id="cd00082">
    <property type="entry name" value="HisKA"/>
    <property type="match status" value="1"/>
</dbReference>
<evidence type="ECO:0000259" key="5">
    <source>
        <dbReference type="PROSITE" id="PS50109"/>
    </source>
</evidence>
<accession>A0ABT3FZE4</accession>
<dbReference type="PROSITE" id="PS50110">
    <property type="entry name" value="RESPONSE_REGULATORY"/>
    <property type="match status" value="1"/>
</dbReference>
<dbReference type="PROSITE" id="PS50109">
    <property type="entry name" value="HIS_KIN"/>
    <property type="match status" value="1"/>
</dbReference>
<dbReference type="Gene3D" id="3.40.50.2300">
    <property type="match status" value="1"/>
</dbReference>
<dbReference type="InterPro" id="IPR004358">
    <property type="entry name" value="Sig_transdc_His_kin-like_C"/>
</dbReference>
<dbReference type="Gene3D" id="1.10.287.130">
    <property type="match status" value="1"/>
</dbReference>
<dbReference type="SUPFAM" id="SSF52172">
    <property type="entry name" value="CheY-like"/>
    <property type="match status" value="1"/>
</dbReference>
<organism evidence="7 8">
    <name type="scientific">Luteolibacter rhizosphaerae</name>
    <dbReference type="NCBI Taxonomy" id="2989719"/>
    <lineage>
        <taxon>Bacteria</taxon>
        <taxon>Pseudomonadati</taxon>
        <taxon>Verrucomicrobiota</taxon>
        <taxon>Verrucomicrobiia</taxon>
        <taxon>Verrucomicrobiales</taxon>
        <taxon>Verrucomicrobiaceae</taxon>
        <taxon>Luteolibacter</taxon>
    </lineage>
</organism>
<dbReference type="Pfam" id="PF00072">
    <property type="entry name" value="Response_reg"/>
    <property type="match status" value="1"/>
</dbReference>
<feature type="modified residue" description="4-aspartylphosphate" evidence="4">
    <location>
        <position position="64"/>
    </location>
</feature>
<dbReference type="InterPro" id="IPR003661">
    <property type="entry name" value="HisK_dim/P_dom"/>
</dbReference>
<dbReference type="GO" id="GO:0016301">
    <property type="term" value="F:kinase activity"/>
    <property type="evidence" value="ECO:0007669"/>
    <property type="project" value="UniProtKB-KW"/>
</dbReference>
<gene>
    <name evidence="7" type="ORF">OJ996_03885</name>
</gene>
<dbReference type="PRINTS" id="PR00344">
    <property type="entry name" value="BCTRLSENSOR"/>
</dbReference>
<dbReference type="Pfam" id="PF00512">
    <property type="entry name" value="HisKA"/>
    <property type="match status" value="1"/>
</dbReference>
<keyword evidence="7" id="KW-0418">Kinase</keyword>
<dbReference type="InterPro" id="IPR011006">
    <property type="entry name" value="CheY-like_superfamily"/>
</dbReference>
<name>A0ABT3FZE4_9BACT</name>
<protein>
    <recommendedName>
        <fullName evidence="2">histidine kinase</fullName>
        <ecNumber evidence="2">2.7.13.3</ecNumber>
    </recommendedName>
</protein>
<feature type="domain" description="Response regulatory" evidence="6">
    <location>
        <begin position="15"/>
        <end position="131"/>
    </location>
</feature>
<dbReference type="SMART" id="SM00388">
    <property type="entry name" value="HisKA"/>
    <property type="match status" value="1"/>
</dbReference>
<dbReference type="Gene3D" id="3.30.565.10">
    <property type="entry name" value="Histidine kinase-like ATPase, C-terminal domain"/>
    <property type="match status" value="1"/>
</dbReference>
<dbReference type="Proteomes" id="UP001165653">
    <property type="component" value="Unassembled WGS sequence"/>
</dbReference>
<dbReference type="Pfam" id="PF02518">
    <property type="entry name" value="HATPase_c"/>
    <property type="match status" value="1"/>
</dbReference>
<dbReference type="EMBL" id="JAPDDR010000002">
    <property type="protein sequence ID" value="MCW1912699.1"/>
    <property type="molecule type" value="Genomic_DNA"/>
</dbReference>
<evidence type="ECO:0000256" key="1">
    <source>
        <dbReference type="ARBA" id="ARBA00000085"/>
    </source>
</evidence>
<comment type="catalytic activity">
    <reaction evidence="1">
        <text>ATP + protein L-histidine = ADP + protein N-phospho-L-histidine.</text>
        <dbReference type="EC" id="2.7.13.3"/>
    </reaction>
</comment>
<dbReference type="CDD" id="cd19920">
    <property type="entry name" value="REC_PA4781-like"/>
    <property type="match status" value="1"/>
</dbReference>
<evidence type="ECO:0000259" key="6">
    <source>
        <dbReference type="PROSITE" id="PS50110"/>
    </source>
</evidence>
<evidence type="ECO:0000313" key="7">
    <source>
        <dbReference type="EMBL" id="MCW1912699.1"/>
    </source>
</evidence>
<evidence type="ECO:0000256" key="4">
    <source>
        <dbReference type="PROSITE-ProRule" id="PRU00169"/>
    </source>
</evidence>
<evidence type="ECO:0000256" key="3">
    <source>
        <dbReference type="ARBA" id="ARBA00022553"/>
    </source>
</evidence>